<sequence length="50" mass="5754">MDYWFPNFQTSSADLGAILVCNAYNACFALNRTEELGALWYDIYAMFNSM</sequence>
<accession>A0A0A9CHE0</accession>
<reference evidence="1" key="1">
    <citation type="submission" date="2014-09" db="EMBL/GenBank/DDBJ databases">
        <authorList>
            <person name="Magalhaes I.L.F."/>
            <person name="Oliveira U."/>
            <person name="Santos F.R."/>
            <person name="Vidigal T.H.D.A."/>
            <person name="Brescovit A.D."/>
            <person name="Santos A.J."/>
        </authorList>
    </citation>
    <scope>NUCLEOTIDE SEQUENCE</scope>
    <source>
        <tissue evidence="1">Shoot tissue taken approximately 20 cm above the soil surface</tissue>
    </source>
</reference>
<dbReference type="EMBL" id="GBRH01225090">
    <property type="protein sequence ID" value="JAD72805.1"/>
    <property type="molecule type" value="Transcribed_RNA"/>
</dbReference>
<evidence type="ECO:0000313" key="1">
    <source>
        <dbReference type="EMBL" id="JAD72805.1"/>
    </source>
</evidence>
<organism evidence="1">
    <name type="scientific">Arundo donax</name>
    <name type="common">Giant reed</name>
    <name type="synonym">Donax arundinaceus</name>
    <dbReference type="NCBI Taxonomy" id="35708"/>
    <lineage>
        <taxon>Eukaryota</taxon>
        <taxon>Viridiplantae</taxon>
        <taxon>Streptophyta</taxon>
        <taxon>Embryophyta</taxon>
        <taxon>Tracheophyta</taxon>
        <taxon>Spermatophyta</taxon>
        <taxon>Magnoliopsida</taxon>
        <taxon>Liliopsida</taxon>
        <taxon>Poales</taxon>
        <taxon>Poaceae</taxon>
        <taxon>PACMAD clade</taxon>
        <taxon>Arundinoideae</taxon>
        <taxon>Arundineae</taxon>
        <taxon>Arundo</taxon>
    </lineage>
</organism>
<protein>
    <submittedName>
        <fullName evidence="1">Uncharacterized protein</fullName>
    </submittedName>
</protein>
<dbReference type="AlphaFoldDB" id="A0A0A9CHE0"/>
<name>A0A0A9CHE0_ARUDO</name>
<proteinExistence type="predicted"/>
<reference evidence="1" key="2">
    <citation type="journal article" date="2015" name="Data Brief">
        <title>Shoot transcriptome of the giant reed, Arundo donax.</title>
        <authorList>
            <person name="Barrero R.A."/>
            <person name="Guerrero F.D."/>
            <person name="Moolhuijzen P."/>
            <person name="Goolsby J.A."/>
            <person name="Tidwell J."/>
            <person name="Bellgard S.E."/>
            <person name="Bellgard M.I."/>
        </authorList>
    </citation>
    <scope>NUCLEOTIDE SEQUENCE</scope>
    <source>
        <tissue evidence="1">Shoot tissue taken approximately 20 cm above the soil surface</tissue>
    </source>
</reference>